<dbReference type="GO" id="GO:0046914">
    <property type="term" value="F:transition metal ion binding"/>
    <property type="evidence" value="ECO:0007669"/>
    <property type="project" value="InterPro"/>
</dbReference>
<comment type="subcellular location">
    <subcellularLocation>
        <location evidence="1">Cytoplasm</location>
    </subcellularLocation>
</comment>
<dbReference type="PANTHER" id="PTHR33238">
    <property type="entry name" value="IRON (METAL) DEPENDENT REPRESSOR, DTXR FAMILY"/>
    <property type="match status" value="1"/>
</dbReference>
<dbReference type="InterPro" id="IPR036390">
    <property type="entry name" value="WH_DNA-bd_sf"/>
</dbReference>
<keyword evidence="17" id="KW-1185">Reference proteome</keyword>
<dbReference type="EMBL" id="CP036265">
    <property type="protein sequence ID" value="QDT14624.1"/>
    <property type="molecule type" value="Genomic_DNA"/>
</dbReference>
<evidence type="ECO:0000256" key="12">
    <source>
        <dbReference type="ARBA" id="ARBA00025185"/>
    </source>
</evidence>
<dbReference type="Proteomes" id="UP000318741">
    <property type="component" value="Chromosome"/>
</dbReference>
<dbReference type="InterPro" id="IPR022687">
    <property type="entry name" value="HTH_DTXR"/>
</dbReference>
<keyword evidence="9" id="KW-0010">Activator</keyword>
<dbReference type="KEGG" id="acaf:CA12_07000"/>
<keyword evidence="8" id="KW-0238">DNA-binding</keyword>
<dbReference type="Pfam" id="PF01325">
    <property type="entry name" value="Fe_dep_repress"/>
    <property type="match status" value="1"/>
</dbReference>
<comment type="similarity">
    <text evidence="2">Belongs to the DtxR/MntR family.</text>
</comment>
<reference evidence="16 17" key="1">
    <citation type="submission" date="2019-02" db="EMBL/GenBank/DDBJ databases">
        <title>Deep-cultivation of Planctomycetes and their phenomic and genomic characterization uncovers novel biology.</title>
        <authorList>
            <person name="Wiegand S."/>
            <person name="Jogler M."/>
            <person name="Boedeker C."/>
            <person name="Pinto D."/>
            <person name="Vollmers J."/>
            <person name="Rivas-Marin E."/>
            <person name="Kohn T."/>
            <person name="Peeters S.H."/>
            <person name="Heuer A."/>
            <person name="Rast P."/>
            <person name="Oberbeckmann S."/>
            <person name="Bunk B."/>
            <person name="Jeske O."/>
            <person name="Meyerdierks A."/>
            <person name="Storesund J.E."/>
            <person name="Kallscheuer N."/>
            <person name="Luecker S."/>
            <person name="Lage O.M."/>
            <person name="Pohl T."/>
            <person name="Merkel B.J."/>
            <person name="Hornburger P."/>
            <person name="Mueller R.-W."/>
            <person name="Bruemmer F."/>
            <person name="Labrenz M."/>
            <person name="Spormann A.M."/>
            <person name="Op den Camp H."/>
            <person name="Overmann J."/>
            <person name="Amann R."/>
            <person name="Jetten M.S.M."/>
            <person name="Mascher T."/>
            <person name="Medema M.H."/>
            <person name="Devos D.P."/>
            <person name="Kaster A.-K."/>
            <person name="Ovreas L."/>
            <person name="Rohde M."/>
            <person name="Galperin M.Y."/>
            <person name="Jogler C."/>
        </authorList>
    </citation>
    <scope>NUCLEOTIDE SEQUENCE [LARGE SCALE GENOMIC DNA]</scope>
    <source>
        <strain evidence="16 17">CA12</strain>
    </source>
</reference>
<evidence type="ECO:0000256" key="1">
    <source>
        <dbReference type="ARBA" id="ARBA00004496"/>
    </source>
</evidence>
<dbReference type="SMART" id="SM00347">
    <property type="entry name" value="HTH_MARR"/>
    <property type="match status" value="1"/>
</dbReference>
<dbReference type="InterPro" id="IPR036421">
    <property type="entry name" value="Fe_dep_repressor_sf"/>
</dbReference>
<dbReference type="GO" id="GO:0003677">
    <property type="term" value="F:DNA binding"/>
    <property type="evidence" value="ECO:0007669"/>
    <property type="project" value="UniProtKB-KW"/>
</dbReference>
<dbReference type="RefSeq" id="WP_145357503.1">
    <property type="nucleotide sequence ID" value="NZ_CP036265.1"/>
</dbReference>
<evidence type="ECO:0000256" key="8">
    <source>
        <dbReference type="ARBA" id="ARBA00023125"/>
    </source>
</evidence>
<keyword evidence="7" id="KW-0805">Transcription regulation</keyword>
<evidence type="ECO:0000256" key="7">
    <source>
        <dbReference type="ARBA" id="ARBA00023015"/>
    </source>
</evidence>
<evidence type="ECO:0000256" key="3">
    <source>
        <dbReference type="ARBA" id="ARBA00011738"/>
    </source>
</evidence>
<organism evidence="16 17">
    <name type="scientific">Alienimonas californiensis</name>
    <dbReference type="NCBI Taxonomy" id="2527989"/>
    <lineage>
        <taxon>Bacteria</taxon>
        <taxon>Pseudomonadati</taxon>
        <taxon>Planctomycetota</taxon>
        <taxon>Planctomycetia</taxon>
        <taxon>Planctomycetales</taxon>
        <taxon>Planctomycetaceae</taxon>
        <taxon>Alienimonas</taxon>
    </lineage>
</organism>
<accession>A0A517P5H6</accession>
<dbReference type="InterPro" id="IPR022689">
    <property type="entry name" value="Iron_dep_repressor"/>
</dbReference>
<evidence type="ECO:0000256" key="10">
    <source>
        <dbReference type="ARBA" id="ARBA00023163"/>
    </source>
</evidence>
<dbReference type="AlphaFoldDB" id="A0A517P5H6"/>
<evidence type="ECO:0000256" key="11">
    <source>
        <dbReference type="ARBA" id="ARBA00023211"/>
    </source>
</evidence>
<evidence type="ECO:0000259" key="15">
    <source>
        <dbReference type="PROSITE" id="PS50944"/>
    </source>
</evidence>
<dbReference type="GO" id="GO:0005737">
    <property type="term" value="C:cytoplasm"/>
    <property type="evidence" value="ECO:0007669"/>
    <property type="project" value="UniProtKB-SubCell"/>
</dbReference>
<dbReference type="InterPro" id="IPR000835">
    <property type="entry name" value="HTH_MarR-typ"/>
</dbReference>
<gene>
    <name evidence="16" type="primary">mntR</name>
    <name evidence="16" type="ORF">CA12_07000</name>
</gene>
<evidence type="ECO:0000313" key="16">
    <source>
        <dbReference type="EMBL" id="QDT14624.1"/>
    </source>
</evidence>
<feature type="domain" description="HTH dtxR-type" evidence="15">
    <location>
        <begin position="38"/>
        <end position="99"/>
    </location>
</feature>
<proteinExistence type="inferred from homology"/>
<dbReference type="PROSITE" id="PS50944">
    <property type="entry name" value="HTH_DTXR"/>
    <property type="match status" value="1"/>
</dbReference>
<dbReference type="Gene3D" id="1.10.60.10">
    <property type="entry name" value="Iron dependent repressor, metal binding and dimerisation domain"/>
    <property type="match status" value="1"/>
</dbReference>
<dbReference type="InterPro" id="IPR036388">
    <property type="entry name" value="WH-like_DNA-bd_sf"/>
</dbReference>
<evidence type="ECO:0000256" key="5">
    <source>
        <dbReference type="ARBA" id="ARBA00022490"/>
    </source>
</evidence>
<evidence type="ECO:0000256" key="9">
    <source>
        <dbReference type="ARBA" id="ARBA00023159"/>
    </source>
</evidence>
<evidence type="ECO:0000256" key="4">
    <source>
        <dbReference type="ARBA" id="ARBA00022386"/>
    </source>
</evidence>
<evidence type="ECO:0000256" key="13">
    <source>
        <dbReference type="ARBA" id="ARBA00032593"/>
    </source>
</evidence>
<keyword evidence="6" id="KW-0678">Repressor</keyword>
<keyword evidence="5" id="KW-0963">Cytoplasm</keyword>
<evidence type="ECO:0000313" key="17">
    <source>
        <dbReference type="Proteomes" id="UP000318741"/>
    </source>
</evidence>
<comment type="subunit">
    <text evidence="3">Homodimer.</text>
</comment>
<dbReference type="Pfam" id="PF02742">
    <property type="entry name" value="Fe_dep_repr_C"/>
    <property type="match status" value="1"/>
</dbReference>
<dbReference type="InterPro" id="IPR050536">
    <property type="entry name" value="DtxR_MntR_Metal-Reg"/>
</dbReference>
<keyword evidence="11" id="KW-0464">Manganese</keyword>
<dbReference type="GO" id="GO:0003700">
    <property type="term" value="F:DNA-binding transcription factor activity"/>
    <property type="evidence" value="ECO:0007669"/>
    <property type="project" value="InterPro"/>
</dbReference>
<sequence>MSERPAPAPTADVRTPTAEPRSPTAEPHRHRRTRKDHATEVAEDYVEAIAELIRHRGECRVSHLAERFSVSHVTVTRTVGRLVRDGLAETEPRAPITLTPTGAELAAACRERHAAVLRFLLALGVPEAVAQVDAEGIEHHVSPETLAAMRGFAAAAAVK</sequence>
<dbReference type="SUPFAM" id="SSF46785">
    <property type="entry name" value="Winged helix' DNA-binding domain"/>
    <property type="match status" value="1"/>
</dbReference>
<protein>
    <recommendedName>
        <fullName evidence="4">Transcriptional regulator MntR</fullName>
    </recommendedName>
    <alternativeName>
        <fullName evidence="13">Manganese transport regulator</fullName>
    </alternativeName>
</protein>
<comment type="function">
    <text evidence="12">In the presence of manganese, represses expression of mntH and mntS. Up-regulates expression of mntP.</text>
</comment>
<dbReference type="OrthoDB" id="9791355at2"/>
<dbReference type="GO" id="GO:0046983">
    <property type="term" value="F:protein dimerization activity"/>
    <property type="evidence" value="ECO:0007669"/>
    <property type="project" value="InterPro"/>
</dbReference>
<evidence type="ECO:0000256" key="14">
    <source>
        <dbReference type="SAM" id="MobiDB-lite"/>
    </source>
</evidence>
<dbReference type="InterPro" id="IPR001367">
    <property type="entry name" value="Fe_dep_repressor"/>
</dbReference>
<dbReference type="SMART" id="SM00529">
    <property type="entry name" value="HTH_DTXR"/>
    <property type="match status" value="1"/>
</dbReference>
<evidence type="ECO:0000256" key="2">
    <source>
        <dbReference type="ARBA" id="ARBA00007871"/>
    </source>
</evidence>
<dbReference type="NCBIfam" id="NF008273">
    <property type="entry name" value="PRK11050.1"/>
    <property type="match status" value="1"/>
</dbReference>
<dbReference type="PANTHER" id="PTHR33238:SF11">
    <property type="entry name" value="TRANSCRIPTIONAL REGULATOR MNTR"/>
    <property type="match status" value="1"/>
</dbReference>
<feature type="region of interest" description="Disordered" evidence="14">
    <location>
        <begin position="1"/>
        <end position="39"/>
    </location>
</feature>
<keyword evidence="10" id="KW-0804">Transcription</keyword>
<evidence type="ECO:0000256" key="6">
    <source>
        <dbReference type="ARBA" id="ARBA00022491"/>
    </source>
</evidence>
<dbReference type="Gene3D" id="1.10.10.10">
    <property type="entry name" value="Winged helix-like DNA-binding domain superfamily/Winged helix DNA-binding domain"/>
    <property type="match status" value="1"/>
</dbReference>
<name>A0A517P5H6_9PLAN</name>